<dbReference type="RefSeq" id="WP_089847267.1">
    <property type="nucleotide sequence ID" value="NZ_FNEJ01000009.1"/>
</dbReference>
<evidence type="ECO:0000256" key="8">
    <source>
        <dbReference type="ARBA" id="ARBA00022573"/>
    </source>
</evidence>
<evidence type="ECO:0000256" key="19">
    <source>
        <dbReference type="HAMAP-Rule" id="MF_00719"/>
    </source>
</evidence>
<evidence type="ECO:0000313" key="20">
    <source>
        <dbReference type="EMBL" id="SDI74476.1"/>
    </source>
</evidence>
<dbReference type="GO" id="GO:0005886">
    <property type="term" value="C:plasma membrane"/>
    <property type="evidence" value="ECO:0007669"/>
    <property type="project" value="UniProtKB-SubCell"/>
</dbReference>
<evidence type="ECO:0000256" key="2">
    <source>
        <dbReference type="ARBA" id="ARBA00004651"/>
    </source>
</evidence>
<dbReference type="OrthoDB" id="9794626at2"/>
<evidence type="ECO:0000313" key="21">
    <source>
        <dbReference type="Proteomes" id="UP000199093"/>
    </source>
</evidence>
<comment type="function">
    <text evidence="14 19">Joins adenosylcobinamide-GDP and alpha-ribazole to generate adenosylcobalamin (Ado-cobalamin). Also synthesizes adenosylcobalamin 5'-phosphate from adenosylcobinamide-GDP and alpha-ribazole 5'-phosphate.</text>
</comment>
<evidence type="ECO:0000256" key="10">
    <source>
        <dbReference type="ARBA" id="ARBA00022692"/>
    </source>
</evidence>
<dbReference type="HAMAP" id="MF_00719">
    <property type="entry name" value="CobS"/>
    <property type="match status" value="1"/>
</dbReference>
<comment type="cofactor">
    <cofactor evidence="1 19">
        <name>Mg(2+)</name>
        <dbReference type="ChEBI" id="CHEBI:18420"/>
    </cofactor>
</comment>
<dbReference type="NCBIfam" id="TIGR00317">
    <property type="entry name" value="cobS"/>
    <property type="match status" value="1"/>
</dbReference>
<dbReference type="AlphaFoldDB" id="A0A1G8N2Z7"/>
<dbReference type="Pfam" id="PF02654">
    <property type="entry name" value="CobS"/>
    <property type="match status" value="1"/>
</dbReference>
<evidence type="ECO:0000256" key="9">
    <source>
        <dbReference type="ARBA" id="ARBA00022679"/>
    </source>
</evidence>
<dbReference type="Proteomes" id="UP000199093">
    <property type="component" value="Unassembled WGS sequence"/>
</dbReference>
<protein>
    <recommendedName>
        <fullName evidence="6 19">Adenosylcobinamide-GDP ribazoletransferase</fullName>
        <ecNumber evidence="5 19">2.7.8.26</ecNumber>
    </recommendedName>
    <alternativeName>
        <fullName evidence="16 19">Cobalamin synthase</fullName>
    </alternativeName>
    <alternativeName>
        <fullName evidence="15 19">Cobalamin-5'-phosphate synthase</fullName>
    </alternativeName>
</protein>
<feature type="transmembrane region" description="Helical" evidence="19">
    <location>
        <begin position="108"/>
        <end position="129"/>
    </location>
</feature>
<evidence type="ECO:0000256" key="14">
    <source>
        <dbReference type="ARBA" id="ARBA00025228"/>
    </source>
</evidence>
<comment type="catalytic activity">
    <reaction evidence="17 19">
        <text>alpha-ribazole + adenosylcob(III)inamide-GDP = adenosylcob(III)alamin + GMP + H(+)</text>
        <dbReference type="Rhea" id="RHEA:16049"/>
        <dbReference type="ChEBI" id="CHEBI:10329"/>
        <dbReference type="ChEBI" id="CHEBI:15378"/>
        <dbReference type="ChEBI" id="CHEBI:18408"/>
        <dbReference type="ChEBI" id="CHEBI:58115"/>
        <dbReference type="ChEBI" id="CHEBI:60487"/>
        <dbReference type="EC" id="2.7.8.26"/>
    </reaction>
</comment>
<organism evidence="20 21">
    <name type="scientific">Salipiger marinus</name>
    <dbReference type="NCBI Taxonomy" id="555512"/>
    <lineage>
        <taxon>Bacteria</taxon>
        <taxon>Pseudomonadati</taxon>
        <taxon>Pseudomonadota</taxon>
        <taxon>Alphaproteobacteria</taxon>
        <taxon>Rhodobacterales</taxon>
        <taxon>Roseobacteraceae</taxon>
        <taxon>Salipiger</taxon>
    </lineage>
</organism>
<keyword evidence="9 19" id="KW-0808">Transferase</keyword>
<keyword evidence="7 19" id="KW-1003">Cell membrane</keyword>
<evidence type="ECO:0000256" key="16">
    <source>
        <dbReference type="ARBA" id="ARBA00032853"/>
    </source>
</evidence>
<reference evidence="20 21" key="1">
    <citation type="submission" date="2016-10" db="EMBL/GenBank/DDBJ databases">
        <authorList>
            <person name="de Groot N.N."/>
        </authorList>
    </citation>
    <scope>NUCLEOTIDE SEQUENCE [LARGE SCALE GENOMIC DNA]</scope>
    <source>
        <strain evidence="20 21">DSM 26424</strain>
    </source>
</reference>
<evidence type="ECO:0000256" key="17">
    <source>
        <dbReference type="ARBA" id="ARBA00048623"/>
    </source>
</evidence>
<evidence type="ECO:0000256" key="3">
    <source>
        <dbReference type="ARBA" id="ARBA00004663"/>
    </source>
</evidence>
<dbReference type="EC" id="2.7.8.26" evidence="5 19"/>
<evidence type="ECO:0000256" key="11">
    <source>
        <dbReference type="ARBA" id="ARBA00022842"/>
    </source>
</evidence>
<proteinExistence type="inferred from homology"/>
<feature type="transmembrane region" description="Helical" evidence="19">
    <location>
        <begin position="36"/>
        <end position="58"/>
    </location>
</feature>
<feature type="transmembrane region" description="Helical" evidence="19">
    <location>
        <begin position="135"/>
        <end position="154"/>
    </location>
</feature>
<keyword evidence="12 19" id="KW-1133">Transmembrane helix</keyword>
<evidence type="ECO:0000256" key="4">
    <source>
        <dbReference type="ARBA" id="ARBA00010561"/>
    </source>
</evidence>
<dbReference type="EMBL" id="FNEJ01000009">
    <property type="protein sequence ID" value="SDI74476.1"/>
    <property type="molecule type" value="Genomic_DNA"/>
</dbReference>
<dbReference type="GO" id="GO:0005576">
    <property type="term" value="C:extracellular region"/>
    <property type="evidence" value="ECO:0007669"/>
    <property type="project" value="InterPro"/>
</dbReference>
<evidence type="ECO:0000256" key="5">
    <source>
        <dbReference type="ARBA" id="ARBA00013200"/>
    </source>
</evidence>
<keyword evidence="13 19" id="KW-0472">Membrane</keyword>
<evidence type="ECO:0000256" key="13">
    <source>
        <dbReference type="ARBA" id="ARBA00023136"/>
    </source>
</evidence>
<dbReference type="GO" id="GO:0009236">
    <property type="term" value="P:cobalamin biosynthetic process"/>
    <property type="evidence" value="ECO:0007669"/>
    <property type="project" value="UniProtKB-UniRule"/>
</dbReference>
<dbReference type="GO" id="GO:0051073">
    <property type="term" value="F:adenosylcobinamide-GDP ribazoletransferase activity"/>
    <property type="evidence" value="ECO:0007669"/>
    <property type="project" value="UniProtKB-UniRule"/>
</dbReference>
<keyword evidence="8 19" id="KW-0169">Cobalamin biosynthesis</keyword>
<dbReference type="GO" id="GO:0008818">
    <property type="term" value="F:cobalamin 5'-phosphate synthase activity"/>
    <property type="evidence" value="ECO:0007669"/>
    <property type="project" value="UniProtKB-UniRule"/>
</dbReference>
<gene>
    <name evidence="19" type="primary">cobS</name>
    <name evidence="20" type="ORF">SAMN04487993_1009120</name>
</gene>
<keyword evidence="10 19" id="KW-0812">Transmembrane</keyword>
<evidence type="ECO:0000256" key="12">
    <source>
        <dbReference type="ARBA" id="ARBA00022989"/>
    </source>
</evidence>
<dbReference type="UniPathway" id="UPA00148">
    <property type="reaction ID" value="UER00238"/>
</dbReference>
<keyword evidence="11 19" id="KW-0460">Magnesium</keyword>
<dbReference type="STRING" id="555512.SAMN04487993_1009120"/>
<sequence>MRQVLAQAQLALMLLTRLPAGRLETAPPMARSVWAWPLVGALVGGIAALVYGAASLGLPPVACALLAMAAAVLATGGLHEDGLADCADGFGGGTTRARKLEILRDSRIGSYGVLALGLVLALRATALAHLPPAQAMTALVAMGAASRALLPLWLRLLPPARADGLGRAAMGPTRGGVLVAGLLGLAALLLLGPVAALVTGAAMLAASAAFAGLALRQIGGQTGDVLGAQQQVADLAGLLALLALVG</sequence>
<name>A0A1G8N2Z7_9RHOB</name>
<evidence type="ECO:0000256" key="7">
    <source>
        <dbReference type="ARBA" id="ARBA00022475"/>
    </source>
</evidence>
<comment type="subcellular location">
    <subcellularLocation>
        <location evidence="2 19">Cell membrane</location>
        <topology evidence="2 19">Multi-pass membrane protein</topology>
    </subcellularLocation>
</comment>
<dbReference type="InterPro" id="IPR008120">
    <property type="entry name" value="Dense_granule_Gra7_protein"/>
</dbReference>
<dbReference type="PANTHER" id="PTHR34148:SF1">
    <property type="entry name" value="ADENOSYLCOBINAMIDE-GDP RIBAZOLETRANSFERASE"/>
    <property type="match status" value="1"/>
</dbReference>
<dbReference type="PRINTS" id="PR01747">
    <property type="entry name" value="DENSEGRNULE7"/>
</dbReference>
<dbReference type="PANTHER" id="PTHR34148">
    <property type="entry name" value="ADENOSYLCOBINAMIDE-GDP RIBAZOLETRANSFERASE"/>
    <property type="match status" value="1"/>
</dbReference>
<evidence type="ECO:0000256" key="1">
    <source>
        <dbReference type="ARBA" id="ARBA00001946"/>
    </source>
</evidence>
<feature type="transmembrane region" description="Helical" evidence="19">
    <location>
        <begin position="175"/>
        <end position="191"/>
    </location>
</feature>
<comment type="similarity">
    <text evidence="4 19">Belongs to the CobS family.</text>
</comment>
<evidence type="ECO:0000256" key="15">
    <source>
        <dbReference type="ARBA" id="ARBA00032605"/>
    </source>
</evidence>
<evidence type="ECO:0000256" key="18">
    <source>
        <dbReference type="ARBA" id="ARBA00049504"/>
    </source>
</evidence>
<comment type="catalytic activity">
    <reaction evidence="18 19">
        <text>alpha-ribazole 5'-phosphate + adenosylcob(III)inamide-GDP = adenosylcob(III)alamin 5'-phosphate + GMP + H(+)</text>
        <dbReference type="Rhea" id="RHEA:23560"/>
        <dbReference type="ChEBI" id="CHEBI:15378"/>
        <dbReference type="ChEBI" id="CHEBI:57918"/>
        <dbReference type="ChEBI" id="CHEBI:58115"/>
        <dbReference type="ChEBI" id="CHEBI:60487"/>
        <dbReference type="ChEBI" id="CHEBI:60493"/>
        <dbReference type="EC" id="2.7.8.26"/>
    </reaction>
</comment>
<evidence type="ECO:0000256" key="6">
    <source>
        <dbReference type="ARBA" id="ARBA00015850"/>
    </source>
</evidence>
<dbReference type="InterPro" id="IPR003805">
    <property type="entry name" value="CobS"/>
</dbReference>
<keyword evidence="21" id="KW-1185">Reference proteome</keyword>
<comment type="pathway">
    <text evidence="3 19">Cofactor biosynthesis; adenosylcobalamin biosynthesis; adenosylcobalamin from cob(II)yrinate a,c-diamide: step 7/7.</text>
</comment>
<accession>A0A1G8N2Z7</accession>